<dbReference type="KEGG" id="brz:CFK38_04765"/>
<accession>A0A291GL28</accession>
<evidence type="ECO:0008006" key="4">
    <source>
        <dbReference type="Google" id="ProtNLM"/>
    </source>
</evidence>
<evidence type="ECO:0000256" key="1">
    <source>
        <dbReference type="SAM" id="MobiDB-lite"/>
    </source>
</evidence>
<gene>
    <name evidence="2" type="ORF">CFK38_04765</name>
</gene>
<protein>
    <recommendedName>
        <fullName evidence="4">Alpha/beta hydrolase</fullName>
    </recommendedName>
</protein>
<dbReference type="OrthoDB" id="4788491at2"/>
<proteinExistence type="predicted"/>
<dbReference type="AlphaFoldDB" id="A0A291GL28"/>
<dbReference type="EMBL" id="CP023563">
    <property type="protein sequence ID" value="ATG50915.1"/>
    <property type="molecule type" value="Genomic_DNA"/>
</dbReference>
<evidence type="ECO:0000313" key="2">
    <source>
        <dbReference type="EMBL" id="ATG50915.1"/>
    </source>
</evidence>
<keyword evidence="3" id="KW-1185">Reference proteome</keyword>
<sequence>MSAAAPRTPARRLRSALRDLAYSPPSRALARLLEERPGVRDALEKRGHGELLRRIASEALPAGHHYARLTLKGWAKHRGADFRLLERGEVVYGNRIQAPPPGTPLEYRNILVTSSDPADFTLDLPVKHQLHIGAGAFSTPEQDAYDRKYHVHRRDGLFSSVRGNTTNPARLLVTFPGFPPANSRVSYAVSYLKALTEEDLADTLMVCFQDRYGVSGTYMVHDNAGRLLAGRVTGAITALMRRHGIAEEDVLVFGASKGASIAAMTARDLPGARQVLVAPQMNLPYYFAKPVLRGGLFRDRALWEVEQPGTLLRRYLAEGRRIDYFYSDPDESSNDSLIEYARDATGLTKHRIGGGHAAVAKKSLPTVLSLLRGFATGTADGTATPLVVTGLTSTAREGAVSHRVQLADDSVPEAANVYLEGWLGSARFRQLLSPGEDPAARFTATGQRTDPALHPEAFTHVVAADGTPTMRRGVVPDAQGRIDEHGAAPERGLAGGADPDERDSARHPLGAPASLTCDAAAPREYALLSASCAPSARFRYLAERLDPSGYVAQLRLVTQVSQQRPTPSAAEHPEPATGFAPSAVRARFTVAALTGWRDLPVLARRIAIAAEVEELQVLADDAAVTTAQLQELAALDWPAVTVAGSDTDRTA</sequence>
<name>A0A291GL28_9MICO</name>
<dbReference type="RefSeq" id="WP_096802053.1">
    <property type="nucleotide sequence ID" value="NZ_CP023563.1"/>
</dbReference>
<reference evidence="3" key="1">
    <citation type="submission" date="2017-09" db="EMBL/GenBank/DDBJ databases">
        <title>Brachybacterium sp. VM2412.</title>
        <authorList>
            <person name="Tak E.J."/>
            <person name="Bae J.-W."/>
        </authorList>
    </citation>
    <scope>NUCLEOTIDE SEQUENCE [LARGE SCALE GENOMIC DNA]</scope>
    <source>
        <strain evidence="3">VM2412</strain>
    </source>
</reference>
<dbReference type="InterPro" id="IPR029058">
    <property type="entry name" value="AB_hydrolase_fold"/>
</dbReference>
<evidence type="ECO:0000313" key="3">
    <source>
        <dbReference type="Proteomes" id="UP000218165"/>
    </source>
</evidence>
<organism evidence="2 3">
    <name type="scientific">Brachybacterium vulturis</name>
    <dbReference type="NCBI Taxonomy" id="2017484"/>
    <lineage>
        <taxon>Bacteria</taxon>
        <taxon>Bacillati</taxon>
        <taxon>Actinomycetota</taxon>
        <taxon>Actinomycetes</taxon>
        <taxon>Micrococcales</taxon>
        <taxon>Dermabacteraceae</taxon>
        <taxon>Brachybacterium</taxon>
    </lineage>
</organism>
<dbReference type="Proteomes" id="UP000218165">
    <property type="component" value="Chromosome"/>
</dbReference>
<dbReference type="SUPFAM" id="SSF53474">
    <property type="entry name" value="alpha/beta-Hydrolases"/>
    <property type="match status" value="1"/>
</dbReference>
<feature type="region of interest" description="Disordered" evidence="1">
    <location>
        <begin position="481"/>
        <end position="510"/>
    </location>
</feature>